<keyword evidence="2" id="KW-1185">Reference proteome</keyword>
<dbReference type="EMBL" id="CM056742">
    <property type="protein sequence ID" value="KAJ8674760.1"/>
    <property type="molecule type" value="Genomic_DNA"/>
</dbReference>
<organism evidence="1 2">
    <name type="scientific">Eretmocerus hayati</name>
    <dbReference type="NCBI Taxonomy" id="131215"/>
    <lineage>
        <taxon>Eukaryota</taxon>
        <taxon>Metazoa</taxon>
        <taxon>Ecdysozoa</taxon>
        <taxon>Arthropoda</taxon>
        <taxon>Hexapoda</taxon>
        <taxon>Insecta</taxon>
        <taxon>Pterygota</taxon>
        <taxon>Neoptera</taxon>
        <taxon>Endopterygota</taxon>
        <taxon>Hymenoptera</taxon>
        <taxon>Apocrita</taxon>
        <taxon>Proctotrupomorpha</taxon>
        <taxon>Chalcidoidea</taxon>
        <taxon>Aphelinidae</taxon>
        <taxon>Aphelininae</taxon>
        <taxon>Eretmocerus</taxon>
    </lineage>
</organism>
<dbReference type="Proteomes" id="UP001239111">
    <property type="component" value="Chromosome 2"/>
</dbReference>
<comment type="caution">
    <text evidence="1">The sequence shown here is derived from an EMBL/GenBank/DDBJ whole genome shotgun (WGS) entry which is preliminary data.</text>
</comment>
<evidence type="ECO:0000313" key="1">
    <source>
        <dbReference type="EMBL" id="KAJ8674760.1"/>
    </source>
</evidence>
<proteinExistence type="predicted"/>
<gene>
    <name evidence="1" type="ORF">QAD02_010546</name>
</gene>
<accession>A0ACC2NYU6</accession>
<sequence>MAGRLAELAGDYESGEKSRTFVFVDEGHTLGNVLRSIVAHYPDVEFCGYTVPHPAEAKMHFRIQAKKGRAVDILRRGLEDLAKVCDHTIHTFDKAMSKHNKSIKMDTS</sequence>
<reference evidence="1" key="1">
    <citation type="submission" date="2023-04" db="EMBL/GenBank/DDBJ databases">
        <title>A chromosome-level genome assembly of the parasitoid wasp Eretmocerus hayati.</title>
        <authorList>
            <person name="Zhong Y."/>
            <person name="Liu S."/>
            <person name="Liu Y."/>
        </authorList>
    </citation>
    <scope>NUCLEOTIDE SEQUENCE</scope>
    <source>
        <strain evidence="1">ZJU_SS_LIU_2023</strain>
    </source>
</reference>
<protein>
    <submittedName>
        <fullName evidence="1">Uncharacterized protein</fullName>
    </submittedName>
</protein>
<evidence type="ECO:0000313" key="2">
    <source>
        <dbReference type="Proteomes" id="UP001239111"/>
    </source>
</evidence>
<name>A0ACC2NYU6_9HYME</name>